<name>A0A226DDH0_FOLCA</name>
<keyword evidence="1" id="KW-1133">Transmembrane helix</keyword>
<keyword evidence="1" id="KW-0472">Membrane</keyword>
<feature type="transmembrane region" description="Helical" evidence="1">
    <location>
        <begin position="50"/>
        <end position="71"/>
    </location>
</feature>
<feature type="transmembrane region" description="Helical" evidence="1">
    <location>
        <begin position="83"/>
        <end position="107"/>
    </location>
</feature>
<dbReference type="EMBL" id="LNIX01000023">
    <property type="protein sequence ID" value="OXA43008.1"/>
    <property type="molecule type" value="Genomic_DNA"/>
</dbReference>
<sequence>MPTRLAYKAVAQNFAFNFYLPEIPLKYDPNLRQATYTPITKANLAQYKAWLISVFFIFAFVTMGSATYLIVRQIVKPNPRVTMVQLFMGCMLNAAGGLVMAMVFYALKNGPEATQWVNLLIRLHTEMFPEIGVGVKSRYPIWKTSTGEYDTFGISVTILLYPLIFFPAVATSFGIAANMDVYHHFWYDVLPANVSNHVWTQVVIKFFSTLFAYSGFAESCRMLAIMGMLLIATVQLIARIVEGLASRDIEGLGTAESIYQTFVYLRIVEATIGDLEATLTLILIESGIWICAASIFANLRLFSILPLGVFVMFPFFTIVTLGIAQQLLPALTNIHENSETALTKWMEQLRKNENVGGDQRYLRRKFLPLRPIRFKAGFNGFTFFVLDKSTKTYFLGSVLDNAINLLMAIPELG</sequence>
<comment type="caution">
    <text evidence="2">The sequence shown here is derived from an EMBL/GenBank/DDBJ whole genome shotgun (WGS) entry which is preliminary data.</text>
</comment>
<reference evidence="2 3" key="1">
    <citation type="submission" date="2015-12" db="EMBL/GenBank/DDBJ databases">
        <title>The genome of Folsomia candida.</title>
        <authorList>
            <person name="Faddeeva A."/>
            <person name="Derks M.F."/>
            <person name="Anvar Y."/>
            <person name="Smit S."/>
            <person name="Van Straalen N."/>
            <person name="Roelofs D."/>
        </authorList>
    </citation>
    <scope>NUCLEOTIDE SEQUENCE [LARGE SCALE GENOMIC DNA]</scope>
    <source>
        <strain evidence="2 3">VU population</strain>
        <tissue evidence="2">Whole body</tissue>
    </source>
</reference>
<feature type="transmembrane region" description="Helical" evidence="1">
    <location>
        <begin position="152"/>
        <end position="177"/>
    </location>
</feature>
<keyword evidence="1" id="KW-0812">Transmembrane</keyword>
<organism evidence="2 3">
    <name type="scientific">Folsomia candida</name>
    <name type="common">Springtail</name>
    <dbReference type="NCBI Taxonomy" id="158441"/>
    <lineage>
        <taxon>Eukaryota</taxon>
        <taxon>Metazoa</taxon>
        <taxon>Ecdysozoa</taxon>
        <taxon>Arthropoda</taxon>
        <taxon>Hexapoda</taxon>
        <taxon>Collembola</taxon>
        <taxon>Entomobryomorpha</taxon>
        <taxon>Isotomoidea</taxon>
        <taxon>Isotomidae</taxon>
        <taxon>Proisotominae</taxon>
        <taxon>Folsomia</taxon>
    </lineage>
</organism>
<dbReference type="Proteomes" id="UP000198287">
    <property type="component" value="Unassembled WGS sequence"/>
</dbReference>
<gene>
    <name evidence="2" type="ORF">Fcan01_22084</name>
</gene>
<feature type="transmembrane region" description="Helical" evidence="1">
    <location>
        <begin position="198"/>
        <end position="216"/>
    </location>
</feature>
<feature type="transmembrane region" description="Helical" evidence="1">
    <location>
        <begin position="275"/>
        <end position="297"/>
    </location>
</feature>
<evidence type="ECO:0000313" key="3">
    <source>
        <dbReference type="Proteomes" id="UP000198287"/>
    </source>
</evidence>
<accession>A0A226DDH0</accession>
<feature type="transmembrane region" description="Helical" evidence="1">
    <location>
        <begin position="303"/>
        <end position="324"/>
    </location>
</feature>
<evidence type="ECO:0000256" key="1">
    <source>
        <dbReference type="SAM" id="Phobius"/>
    </source>
</evidence>
<protein>
    <submittedName>
        <fullName evidence="2">Uncharacterized protein</fullName>
    </submittedName>
</protein>
<evidence type="ECO:0000313" key="2">
    <source>
        <dbReference type="EMBL" id="OXA43008.1"/>
    </source>
</evidence>
<keyword evidence="3" id="KW-1185">Reference proteome</keyword>
<feature type="transmembrane region" description="Helical" evidence="1">
    <location>
        <begin position="222"/>
        <end position="241"/>
    </location>
</feature>
<proteinExistence type="predicted"/>
<dbReference type="AlphaFoldDB" id="A0A226DDH0"/>